<sequence>MPNPHCAGRGAEWGTMNSRYPYSAEHVEKYKYYRVDYGVVLEGFPCNFPHNFLVTGHSQPPLSLAKERRHRRTPSGPTGMDGLRQDVRSWCNASPVFSRDEAQIRQRFVAETQCHQHC</sequence>
<evidence type="ECO:0000256" key="1">
    <source>
        <dbReference type="SAM" id="MobiDB-lite"/>
    </source>
</evidence>
<evidence type="ECO:0000313" key="2">
    <source>
        <dbReference type="EMBL" id="EXC33899.1"/>
    </source>
</evidence>
<name>W9SIW6_9ROSA</name>
<evidence type="ECO:0000313" key="3">
    <source>
        <dbReference type="Proteomes" id="UP000030645"/>
    </source>
</evidence>
<feature type="region of interest" description="Disordered" evidence="1">
    <location>
        <begin position="63"/>
        <end position="85"/>
    </location>
</feature>
<dbReference type="Proteomes" id="UP000030645">
    <property type="component" value="Unassembled WGS sequence"/>
</dbReference>
<dbReference type="AlphaFoldDB" id="W9SIW6"/>
<accession>W9SIW6</accession>
<organism evidence="2 3">
    <name type="scientific">Morus notabilis</name>
    <dbReference type="NCBI Taxonomy" id="981085"/>
    <lineage>
        <taxon>Eukaryota</taxon>
        <taxon>Viridiplantae</taxon>
        <taxon>Streptophyta</taxon>
        <taxon>Embryophyta</taxon>
        <taxon>Tracheophyta</taxon>
        <taxon>Spermatophyta</taxon>
        <taxon>Magnoliopsida</taxon>
        <taxon>eudicotyledons</taxon>
        <taxon>Gunneridae</taxon>
        <taxon>Pentapetalae</taxon>
        <taxon>rosids</taxon>
        <taxon>fabids</taxon>
        <taxon>Rosales</taxon>
        <taxon>Moraceae</taxon>
        <taxon>Moreae</taxon>
        <taxon>Morus</taxon>
    </lineage>
</organism>
<keyword evidence="3" id="KW-1185">Reference proteome</keyword>
<protein>
    <submittedName>
        <fullName evidence="2">Uncharacterized protein</fullName>
    </submittedName>
</protein>
<dbReference type="EMBL" id="KE346345">
    <property type="protein sequence ID" value="EXC33899.1"/>
    <property type="molecule type" value="Genomic_DNA"/>
</dbReference>
<proteinExistence type="predicted"/>
<gene>
    <name evidence="2" type="ORF">L484_012787</name>
</gene>
<reference evidence="3" key="1">
    <citation type="submission" date="2013-01" db="EMBL/GenBank/DDBJ databases">
        <title>Draft Genome Sequence of a Mulberry Tree, Morus notabilis C.K. Schneid.</title>
        <authorList>
            <person name="He N."/>
            <person name="Zhao S."/>
        </authorList>
    </citation>
    <scope>NUCLEOTIDE SEQUENCE</scope>
</reference>